<accession>A0A397SRB2</accession>
<organism evidence="1 2">
    <name type="scientific">Glomus cerebriforme</name>
    <dbReference type="NCBI Taxonomy" id="658196"/>
    <lineage>
        <taxon>Eukaryota</taxon>
        <taxon>Fungi</taxon>
        <taxon>Fungi incertae sedis</taxon>
        <taxon>Mucoromycota</taxon>
        <taxon>Glomeromycotina</taxon>
        <taxon>Glomeromycetes</taxon>
        <taxon>Glomerales</taxon>
        <taxon>Glomeraceae</taxon>
        <taxon>Glomus</taxon>
    </lineage>
</organism>
<protein>
    <submittedName>
        <fullName evidence="1">Uncharacterized protein</fullName>
    </submittedName>
</protein>
<evidence type="ECO:0000313" key="2">
    <source>
        <dbReference type="Proteomes" id="UP000265703"/>
    </source>
</evidence>
<comment type="caution">
    <text evidence="1">The sequence shown here is derived from an EMBL/GenBank/DDBJ whole genome shotgun (WGS) entry which is preliminary data.</text>
</comment>
<keyword evidence="2" id="KW-1185">Reference proteome</keyword>
<dbReference type="OrthoDB" id="2426015at2759"/>
<dbReference type="EMBL" id="QKYT01000361">
    <property type="protein sequence ID" value="RIA86477.1"/>
    <property type="molecule type" value="Genomic_DNA"/>
</dbReference>
<proteinExistence type="predicted"/>
<gene>
    <name evidence="1" type="ORF">C1645_829198</name>
</gene>
<sequence length="340" mass="39460">MSQTYVILIETGSLVENLHYGPFSRYWWELPSVPNLHTQPRFPIRVGQKTNACLNGCDFYTTVQISSSNQMLPEYYCQSGNFLVTETSATKAISEICQNIFQTKTQYSGAIIMEWNDKKIIDILSTTVNFCLFTCKLGKYEIFIYGLGSSTHSDWNKAGNGYKSSIIYPYKKRSAIFVSEIEDNKCYIHIYQDFKLQKTFVDTTPDAVWKNSGYIRKFSGRQLFGLEDEITLQKLQKIFVPQCASHEWSNFKLMKKIFEYHLQQLNSELKLLYPFKYQFSECELGAWSSILCAVGCSNIMPWSCNESKYQFWTKSQNPINFLVLFSTSFGDNKKTNDRKH</sequence>
<dbReference type="Proteomes" id="UP000265703">
    <property type="component" value="Unassembled WGS sequence"/>
</dbReference>
<reference evidence="1 2" key="1">
    <citation type="submission" date="2018-06" db="EMBL/GenBank/DDBJ databases">
        <title>Comparative genomics reveals the genomic features of Rhizophagus irregularis, R. cerebriforme, R. diaphanum and Gigaspora rosea, and their symbiotic lifestyle signature.</title>
        <authorList>
            <person name="Morin E."/>
            <person name="San Clemente H."/>
            <person name="Chen E.C.H."/>
            <person name="De La Providencia I."/>
            <person name="Hainaut M."/>
            <person name="Kuo A."/>
            <person name="Kohler A."/>
            <person name="Murat C."/>
            <person name="Tang N."/>
            <person name="Roy S."/>
            <person name="Loubradou J."/>
            <person name="Henrissat B."/>
            <person name="Grigoriev I.V."/>
            <person name="Corradi N."/>
            <person name="Roux C."/>
            <person name="Martin F.M."/>
        </authorList>
    </citation>
    <scope>NUCLEOTIDE SEQUENCE [LARGE SCALE GENOMIC DNA]</scope>
    <source>
        <strain evidence="1 2">DAOM 227022</strain>
    </source>
</reference>
<evidence type="ECO:0000313" key="1">
    <source>
        <dbReference type="EMBL" id="RIA86477.1"/>
    </source>
</evidence>
<name>A0A397SRB2_9GLOM</name>
<dbReference type="AlphaFoldDB" id="A0A397SRB2"/>